<evidence type="ECO:0000259" key="2">
    <source>
        <dbReference type="Pfam" id="PF00496"/>
    </source>
</evidence>
<sequence length="615" mass="64631">MSRGRDNDREVGAAMASGRTSTLLALSCATVLLATACTDPPPVPGPQPTTVAETPEPGPDQIVIGVDEIAGGYNPHTVADLSPVTRALSRLLLPSVFVPGDNGLELDETVMRSATVTSTDPFTVSYVIRPDASWSDGAPIAAEDFIYLAEAMRGQAGTIDPAGYRLITDIASRDGGKRVEVTFADRYPGWRGLFNDLLPAHLLKDVPGGWQNALATSFPAYGGPFAIKSIDTARGEILLERNERYWEKPAAVDQLVLRRSDKQGIIAALRDGNNQFALTRTSGQDRAALRRLGDAITLYTVPRPAVAEVLLRPTSDVLSDDTARAAIAALIDRKRLIAVGTEGGPSGRLRANAQLGAPSASGYQPTIPDDENESHPERAWRLLRQAGYQRSAGVWRDQSGDELRLVVASPGDREPYLAMARELERQLTAAGIEAKVATPKPRELFGADPADPDADALAGGVGIDVVVAPRAIGADPASTFASRFACREGGAGTEGTAGSVDGGDDPDGRDGAVNGEGDSGDGTDTSDDGAVEPGNIAGFCHERLARLGRAVLTGERGLDDVRSEVEATLWRADVTVPLFQLADTLAVGDEVAGVTPGDGFAGPFGDAVNWIRTGE</sequence>
<dbReference type="Gene3D" id="3.90.76.10">
    <property type="entry name" value="Dipeptide-binding Protein, Domain 1"/>
    <property type="match status" value="1"/>
</dbReference>
<dbReference type="Gene3D" id="3.10.105.10">
    <property type="entry name" value="Dipeptide-binding Protein, Domain 3"/>
    <property type="match status" value="1"/>
</dbReference>
<dbReference type="PANTHER" id="PTHR30290">
    <property type="entry name" value="PERIPLASMIC BINDING COMPONENT OF ABC TRANSPORTER"/>
    <property type="match status" value="1"/>
</dbReference>
<evidence type="ECO:0000256" key="1">
    <source>
        <dbReference type="SAM" id="MobiDB-lite"/>
    </source>
</evidence>
<dbReference type="Gene3D" id="3.40.190.10">
    <property type="entry name" value="Periplasmic binding protein-like II"/>
    <property type="match status" value="1"/>
</dbReference>
<evidence type="ECO:0000313" key="4">
    <source>
        <dbReference type="Proteomes" id="UP001596337"/>
    </source>
</evidence>
<dbReference type="EMBL" id="JBHSXX010000001">
    <property type="protein sequence ID" value="MFC6867479.1"/>
    <property type="molecule type" value="Genomic_DNA"/>
</dbReference>
<feature type="domain" description="Solute-binding protein family 5" evidence="2">
    <location>
        <begin position="116"/>
        <end position="465"/>
    </location>
</feature>
<name>A0ABW2C037_9PSEU</name>
<dbReference type="PANTHER" id="PTHR30290:SF65">
    <property type="entry name" value="MONOACYL PHOSPHATIDYLINOSITOL TETRAMANNOSIDE-BINDING PROTEIN LPQW-RELATED"/>
    <property type="match status" value="1"/>
</dbReference>
<comment type="caution">
    <text evidence="3">The sequence shown here is derived from an EMBL/GenBank/DDBJ whole genome shotgun (WGS) entry which is preliminary data.</text>
</comment>
<protein>
    <submittedName>
        <fullName evidence="3">ABC transporter family substrate-binding protein</fullName>
    </submittedName>
</protein>
<keyword evidence="4" id="KW-1185">Reference proteome</keyword>
<dbReference type="CDD" id="cd08501">
    <property type="entry name" value="PBP2_Lpqw"/>
    <property type="match status" value="1"/>
</dbReference>
<reference evidence="4" key="1">
    <citation type="journal article" date="2019" name="Int. J. Syst. Evol. Microbiol.">
        <title>The Global Catalogue of Microorganisms (GCM) 10K type strain sequencing project: providing services to taxonomists for standard genome sequencing and annotation.</title>
        <authorList>
            <consortium name="The Broad Institute Genomics Platform"/>
            <consortium name="The Broad Institute Genome Sequencing Center for Infectious Disease"/>
            <person name="Wu L."/>
            <person name="Ma J."/>
        </authorList>
    </citation>
    <scope>NUCLEOTIDE SEQUENCE [LARGE SCALE GENOMIC DNA]</scope>
    <source>
        <strain evidence="4">KCTC 32255</strain>
    </source>
</reference>
<dbReference type="Pfam" id="PF00496">
    <property type="entry name" value="SBP_bac_5"/>
    <property type="match status" value="1"/>
</dbReference>
<dbReference type="SUPFAM" id="SSF53850">
    <property type="entry name" value="Periplasmic binding protein-like II"/>
    <property type="match status" value="1"/>
</dbReference>
<organism evidence="3 4">
    <name type="scientific">Haloechinothrix salitolerans</name>
    <dbReference type="NCBI Taxonomy" id="926830"/>
    <lineage>
        <taxon>Bacteria</taxon>
        <taxon>Bacillati</taxon>
        <taxon>Actinomycetota</taxon>
        <taxon>Actinomycetes</taxon>
        <taxon>Pseudonocardiales</taxon>
        <taxon>Pseudonocardiaceae</taxon>
        <taxon>Haloechinothrix</taxon>
    </lineage>
</organism>
<evidence type="ECO:0000313" key="3">
    <source>
        <dbReference type="EMBL" id="MFC6867479.1"/>
    </source>
</evidence>
<feature type="region of interest" description="Disordered" evidence="1">
    <location>
        <begin position="488"/>
        <end position="532"/>
    </location>
</feature>
<dbReference type="Proteomes" id="UP001596337">
    <property type="component" value="Unassembled WGS sequence"/>
</dbReference>
<proteinExistence type="predicted"/>
<accession>A0ABW2C037</accession>
<dbReference type="RefSeq" id="WP_390221034.1">
    <property type="nucleotide sequence ID" value="NZ_JBHSXX010000001.1"/>
</dbReference>
<feature type="region of interest" description="Disordered" evidence="1">
    <location>
        <begin position="356"/>
        <end position="375"/>
    </location>
</feature>
<gene>
    <name evidence="3" type="ORF">ACFQGD_09985</name>
</gene>
<dbReference type="InterPro" id="IPR039424">
    <property type="entry name" value="SBP_5"/>
</dbReference>
<dbReference type="InterPro" id="IPR000914">
    <property type="entry name" value="SBP_5_dom"/>
</dbReference>
<feature type="compositionally biased region" description="Acidic residues" evidence="1">
    <location>
        <begin position="518"/>
        <end position="530"/>
    </location>
</feature>